<comment type="caution">
    <text evidence="1">The sequence shown here is derived from an EMBL/GenBank/DDBJ whole genome shotgun (WGS) entry which is preliminary data.</text>
</comment>
<organism evidence="1 2">
    <name type="scientific">Mytilus edulis</name>
    <name type="common">Blue mussel</name>
    <dbReference type="NCBI Taxonomy" id="6550"/>
    <lineage>
        <taxon>Eukaryota</taxon>
        <taxon>Metazoa</taxon>
        <taxon>Spiralia</taxon>
        <taxon>Lophotrochozoa</taxon>
        <taxon>Mollusca</taxon>
        <taxon>Bivalvia</taxon>
        <taxon>Autobranchia</taxon>
        <taxon>Pteriomorphia</taxon>
        <taxon>Mytilida</taxon>
        <taxon>Mytiloidea</taxon>
        <taxon>Mytilidae</taxon>
        <taxon>Mytilinae</taxon>
        <taxon>Mytilus</taxon>
    </lineage>
</organism>
<dbReference type="EMBL" id="CAJPWZ010002337">
    <property type="protein sequence ID" value="CAG2236007.1"/>
    <property type="molecule type" value="Genomic_DNA"/>
</dbReference>
<evidence type="ECO:0000313" key="1">
    <source>
        <dbReference type="EMBL" id="CAG2236007.1"/>
    </source>
</evidence>
<name>A0A8S3U1S1_MYTED</name>
<proteinExistence type="predicted"/>
<dbReference type="AlphaFoldDB" id="A0A8S3U1S1"/>
<gene>
    <name evidence="1" type="ORF">MEDL_48522</name>
</gene>
<accession>A0A8S3U1S1</accession>
<dbReference type="Proteomes" id="UP000683360">
    <property type="component" value="Unassembled WGS sequence"/>
</dbReference>
<sequence>MVNFDSLIQNRLENKTRINAQKSVFMEELQSVRKLVNKKLDEMEKCLRDTMESDVKEVGFDLDNLWQDLNVHKSNIGILKEELKAAVSIATDLQVFIGLRPLKLRLEEEHSYLETLKTNKAMDEVDFVLDLSPTVTAIYERSETFGVISQSRKSNELELGVGKREQAQLLLPSLDKLSNFKFYVEAHFLLPTGENGIDVLGCTVLPRDC</sequence>
<dbReference type="OrthoDB" id="10066958at2759"/>
<evidence type="ECO:0000313" key="2">
    <source>
        <dbReference type="Proteomes" id="UP000683360"/>
    </source>
</evidence>
<protein>
    <submittedName>
        <fullName evidence="1">Uncharacterized protein</fullName>
    </submittedName>
</protein>
<reference evidence="1" key="1">
    <citation type="submission" date="2021-03" db="EMBL/GenBank/DDBJ databases">
        <authorList>
            <person name="Bekaert M."/>
        </authorList>
    </citation>
    <scope>NUCLEOTIDE SEQUENCE</scope>
</reference>
<keyword evidence="2" id="KW-1185">Reference proteome</keyword>